<organism evidence="1 2">
    <name type="scientific">Caenimonas terrae</name>
    <dbReference type="NCBI Taxonomy" id="696074"/>
    <lineage>
        <taxon>Bacteria</taxon>
        <taxon>Pseudomonadati</taxon>
        <taxon>Pseudomonadota</taxon>
        <taxon>Betaproteobacteria</taxon>
        <taxon>Burkholderiales</taxon>
        <taxon>Comamonadaceae</taxon>
        <taxon>Caenimonas</taxon>
    </lineage>
</organism>
<comment type="caution">
    <text evidence="1">The sequence shown here is derived from an EMBL/GenBank/DDBJ whole genome shotgun (WGS) entry which is preliminary data.</text>
</comment>
<evidence type="ECO:0000313" key="2">
    <source>
        <dbReference type="Proteomes" id="UP001596037"/>
    </source>
</evidence>
<dbReference type="Pfam" id="PF19648">
    <property type="entry name" value="DUF6151"/>
    <property type="match status" value="1"/>
</dbReference>
<keyword evidence="2" id="KW-1185">Reference proteome</keyword>
<proteinExistence type="predicted"/>
<dbReference type="InterPro" id="IPR046149">
    <property type="entry name" value="DUF6151"/>
</dbReference>
<gene>
    <name evidence="1" type="ORF">ACFPOE_16085</name>
</gene>
<reference evidence="2" key="1">
    <citation type="journal article" date="2019" name="Int. J. Syst. Evol. Microbiol.">
        <title>The Global Catalogue of Microorganisms (GCM) 10K type strain sequencing project: providing services to taxonomists for standard genome sequencing and annotation.</title>
        <authorList>
            <consortium name="The Broad Institute Genomics Platform"/>
            <consortium name="The Broad Institute Genome Sequencing Center for Infectious Disease"/>
            <person name="Wu L."/>
            <person name="Ma J."/>
        </authorList>
    </citation>
    <scope>NUCLEOTIDE SEQUENCE [LARGE SCALE GENOMIC DNA]</scope>
    <source>
        <strain evidence="2">CCUG 57401</strain>
    </source>
</reference>
<accession>A0ABW0NGK3</accession>
<evidence type="ECO:0000313" key="1">
    <source>
        <dbReference type="EMBL" id="MFC5499068.1"/>
    </source>
</evidence>
<name>A0ABW0NGK3_9BURK</name>
<dbReference type="RefSeq" id="WP_376851164.1">
    <property type="nucleotide sequence ID" value="NZ_JBHSMF010000009.1"/>
</dbReference>
<dbReference type="Proteomes" id="UP001596037">
    <property type="component" value="Unassembled WGS sequence"/>
</dbReference>
<dbReference type="EMBL" id="JBHSMF010000009">
    <property type="protein sequence ID" value="MFC5499068.1"/>
    <property type="molecule type" value="Genomic_DNA"/>
</dbReference>
<sequence length="214" mass="22603">MTRHPLQCRCGTVRGHVVRPGAGTRVVCYCKDCQAYAHFLQQPDTILDPLGGTAIAATLPALVHFSQGTGALACMSLSGTGPLRWYAGCCNTPIGNTSRNAKLPYVGLVERCLAAGPPTLQQSFGPVRALLNTHSARSSVKATPLATVAALVRILTPVAWARLRGRYRDNPFFDAATGRPVAPVRELTRAERAAVTDAALAASSDGRARAGKEL</sequence>
<protein>
    <submittedName>
        <fullName evidence="1">DUF6151 family protein</fullName>
    </submittedName>
</protein>